<proteinExistence type="inferred from homology"/>
<organism evidence="4 5">
    <name type="scientific">Azospirillum lipoferum</name>
    <dbReference type="NCBI Taxonomy" id="193"/>
    <lineage>
        <taxon>Bacteria</taxon>
        <taxon>Pseudomonadati</taxon>
        <taxon>Pseudomonadota</taxon>
        <taxon>Alphaproteobacteria</taxon>
        <taxon>Rhodospirillales</taxon>
        <taxon>Azospirillaceae</taxon>
        <taxon>Azospirillum</taxon>
    </lineage>
</organism>
<dbReference type="Pfam" id="PF01370">
    <property type="entry name" value="Epimerase"/>
    <property type="match status" value="1"/>
</dbReference>
<dbReference type="RefSeq" id="WP_149233402.1">
    <property type="nucleotide sequence ID" value="NZ_JALJXJ010000016.1"/>
</dbReference>
<reference evidence="4 5" key="1">
    <citation type="submission" date="2019-08" db="EMBL/GenBank/DDBJ databases">
        <authorList>
            <person name="Grouzdev D."/>
            <person name="Tikhonova E."/>
            <person name="Kravchenko I."/>
        </authorList>
    </citation>
    <scope>NUCLEOTIDE SEQUENCE [LARGE SCALE GENOMIC DNA]</scope>
    <source>
        <strain evidence="4 5">59b</strain>
    </source>
</reference>
<dbReference type="Proteomes" id="UP000324927">
    <property type="component" value="Unassembled WGS sequence"/>
</dbReference>
<keyword evidence="5" id="KW-1185">Reference proteome</keyword>
<comment type="similarity">
    <text evidence="2">Belongs to the NAD(P)-dependent epimerase/dehydratase family.</text>
</comment>
<evidence type="ECO:0000259" key="3">
    <source>
        <dbReference type="Pfam" id="PF01370"/>
    </source>
</evidence>
<evidence type="ECO:0000256" key="2">
    <source>
        <dbReference type="ARBA" id="ARBA00007637"/>
    </source>
</evidence>
<evidence type="ECO:0000313" key="5">
    <source>
        <dbReference type="Proteomes" id="UP000324927"/>
    </source>
</evidence>
<dbReference type="AlphaFoldDB" id="A0A5A9GHC5"/>
<comment type="pathway">
    <text evidence="1">Bacterial outer membrane biogenesis; LPS O-antigen biosynthesis.</text>
</comment>
<dbReference type="InterPro" id="IPR001509">
    <property type="entry name" value="Epimerase_deHydtase"/>
</dbReference>
<comment type="caution">
    <text evidence="4">The sequence shown here is derived from an EMBL/GenBank/DDBJ whole genome shotgun (WGS) entry which is preliminary data.</text>
</comment>
<protein>
    <submittedName>
        <fullName evidence="4">NAD-dependent epimerase/dehydratase family protein</fullName>
    </submittedName>
</protein>
<dbReference type="OrthoDB" id="9801785at2"/>
<gene>
    <name evidence="4" type="ORF">FZ942_22870</name>
</gene>
<dbReference type="InterPro" id="IPR036291">
    <property type="entry name" value="NAD(P)-bd_dom_sf"/>
</dbReference>
<dbReference type="SUPFAM" id="SSF51735">
    <property type="entry name" value="NAD(P)-binding Rossmann-fold domains"/>
    <property type="match status" value="1"/>
</dbReference>
<dbReference type="Gene3D" id="3.90.25.10">
    <property type="entry name" value="UDP-galactose 4-epimerase, domain 1"/>
    <property type="match status" value="1"/>
</dbReference>
<evidence type="ECO:0000256" key="1">
    <source>
        <dbReference type="ARBA" id="ARBA00005125"/>
    </source>
</evidence>
<dbReference type="EMBL" id="VTTN01000010">
    <property type="protein sequence ID" value="KAA0593736.1"/>
    <property type="molecule type" value="Genomic_DNA"/>
</dbReference>
<name>A0A5A9GHC5_AZOLI</name>
<evidence type="ECO:0000313" key="4">
    <source>
        <dbReference type="EMBL" id="KAA0593736.1"/>
    </source>
</evidence>
<accession>A0A5A9GHC5</accession>
<dbReference type="Gene3D" id="3.40.50.720">
    <property type="entry name" value="NAD(P)-binding Rossmann-like Domain"/>
    <property type="match status" value="1"/>
</dbReference>
<dbReference type="PANTHER" id="PTHR43000">
    <property type="entry name" value="DTDP-D-GLUCOSE 4,6-DEHYDRATASE-RELATED"/>
    <property type="match status" value="1"/>
</dbReference>
<sequence length="337" mass="36486">MTSSPSQRTVAVVTGGCGFIGSHMVDLLLEQGYGVRVIDNLAGGRLDNLAHHAGNPDLVVETRDIRDIAPDDSLFRGVRHVFHFAGIGDIVPSIERPADYMDTNVMGTVRVLEASRHAGVEKLVYAASSSCYGFAAVPTREDHPIAPQYPYALSKNQGEQAALHWHRVYGLPVNSVRIFNAYGPRSRTSGAYGAVFGVFLRQKLAGKPFTVVGDGTQSRDFIFVTDVAAAFLCAARTNRAGEVYNVGANAPQTVNRLVELLDGSVVNIPKRPGEPDCTWADTAKIQAELGWEPKVDFETGVAKVLEGIDYWRDAPVWDPDSITQATRSWFGALGRAG</sequence>
<feature type="domain" description="NAD-dependent epimerase/dehydratase" evidence="3">
    <location>
        <begin position="12"/>
        <end position="247"/>
    </location>
</feature>